<dbReference type="EMBL" id="JAHUTI010012618">
    <property type="protein sequence ID" value="MED6236710.1"/>
    <property type="molecule type" value="Genomic_DNA"/>
</dbReference>
<evidence type="ECO:0000313" key="3">
    <source>
        <dbReference type="Proteomes" id="UP001345963"/>
    </source>
</evidence>
<evidence type="ECO:0000256" key="1">
    <source>
        <dbReference type="SAM" id="MobiDB-lite"/>
    </source>
</evidence>
<keyword evidence="3" id="KW-1185">Reference proteome</keyword>
<sequence>MKPKLTLCPDLQHAGSSVAKQQTADQITSGNGPGTGSTPTVWRGRTGNRMRGSEVNFEVLKILFAYGAELKKVFWGVGG</sequence>
<evidence type="ECO:0000313" key="2">
    <source>
        <dbReference type="EMBL" id="MED6236710.1"/>
    </source>
</evidence>
<gene>
    <name evidence="2" type="ORF">ATANTOWER_013184</name>
</gene>
<comment type="caution">
    <text evidence="2">The sequence shown here is derived from an EMBL/GenBank/DDBJ whole genome shotgun (WGS) entry which is preliminary data.</text>
</comment>
<organism evidence="2 3">
    <name type="scientific">Ataeniobius toweri</name>
    <dbReference type="NCBI Taxonomy" id="208326"/>
    <lineage>
        <taxon>Eukaryota</taxon>
        <taxon>Metazoa</taxon>
        <taxon>Chordata</taxon>
        <taxon>Craniata</taxon>
        <taxon>Vertebrata</taxon>
        <taxon>Euteleostomi</taxon>
        <taxon>Actinopterygii</taxon>
        <taxon>Neopterygii</taxon>
        <taxon>Teleostei</taxon>
        <taxon>Neoteleostei</taxon>
        <taxon>Acanthomorphata</taxon>
        <taxon>Ovalentaria</taxon>
        <taxon>Atherinomorphae</taxon>
        <taxon>Cyprinodontiformes</taxon>
        <taxon>Goodeidae</taxon>
        <taxon>Ataeniobius</taxon>
    </lineage>
</organism>
<protein>
    <submittedName>
        <fullName evidence="2">Uncharacterized protein</fullName>
    </submittedName>
</protein>
<reference evidence="2 3" key="1">
    <citation type="submission" date="2021-07" db="EMBL/GenBank/DDBJ databases">
        <authorList>
            <person name="Palmer J.M."/>
        </authorList>
    </citation>
    <scope>NUCLEOTIDE SEQUENCE [LARGE SCALE GENOMIC DNA]</scope>
    <source>
        <strain evidence="2 3">AT_MEX2019</strain>
        <tissue evidence="2">Muscle</tissue>
    </source>
</reference>
<feature type="region of interest" description="Disordered" evidence="1">
    <location>
        <begin position="18"/>
        <end position="48"/>
    </location>
</feature>
<accession>A0ABU7AGR0</accession>
<dbReference type="Proteomes" id="UP001345963">
    <property type="component" value="Unassembled WGS sequence"/>
</dbReference>
<proteinExistence type="predicted"/>
<name>A0ABU7AGR0_9TELE</name>
<feature type="compositionally biased region" description="Polar residues" evidence="1">
    <location>
        <begin position="18"/>
        <end position="27"/>
    </location>
</feature>